<dbReference type="InterPro" id="IPR011050">
    <property type="entry name" value="Pectin_lyase_fold/virulence"/>
</dbReference>
<dbReference type="EMBL" id="FUYE01000006">
    <property type="protein sequence ID" value="SKA94298.1"/>
    <property type="molecule type" value="Genomic_DNA"/>
</dbReference>
<dbReference type="Pfam" id="PF12951">
    <property type="entry name" value="PATR"/>
    <property type="match status" value="5"/>
</dbReference>
<evidence type="ECO:0000313" key="4">
    <source>
        <dbReference type="Proteomes" id="UP000190774"/>
    </source>
</evidence>
<sequence length="1518" mass="153376">MKNSSCFSLAVSLFLMVSPHASAQLFWDPNAADGVQNGNGNWNLTDALWNTGSGNTTWDNSGSTIASFGSTASKTGGTITVQGTLNVGGMRFNALSTSTGQDLPVTIAHTINGGTLQFADNAVIEAANNSSSGSGSVLFINLNSVLKGNGLTLQRPVETRINGFQYIRFGSANPDLKGVLNVNARAADNGIFLLLTGFNNISGMDSVNVQSGSVLATGGTSNNYTIPISIAGNGQGNGAIRIDSSSIRFTGGITLSADAGIMTNRGILNTSIDSAITDNGLGYGFQRFASSANSVLTLNGTSTYKGTTTFGRSGATAGGITILNFAAAGAPQSDMLYQGVTTAGGLAMIGGSQGNSTFIIQGKDGTENSQRFGNVVVSGTRSNVTLTSGIGGSVSLNLGTITRSGTGSIAFSTDASSSITSSMANGFLGPWATLVNKEDFGSWAKVENGQLQAFSGSAIFLDGAMLSTMGINADVNINEYSTEDVFGGFGTFQVNSISMNDTTTARLVDVGDGSLLKLGSVGGIQITKDAKSLVVGMEGYAGAIQAATGNGQLWLTNLSTSGTLTVNSSIQSAVSLFINGTGKTILAGANTYSGSTQISSGELEIRHSMGLGDSVLSGANTTVLVNGTLRLGGGITTDEPIILNGFGFKNTGALINTDGDNTVVRAVTVGQPTRINSESGTLIFRATSGTTDAITSSASGATTAFGGAGDITIRGKMNASSNVITKDGAGTLTFAGTQTFTGAMTLSAGTVHLDFSDAYSPSTDILYNGIATPVAMGLNSTALKLTGAAGATNSQTLGTLSLSNKADITLVPNGASSLTLNFGTVTRNAWSILGLDLPSGTSLRLNTGSNNTLISYNGRAYAYIRDSVNGDEWAATGVLSGSTRPVVTLSSIGGYVNSTATSLSGNANLVTATTTLSADTTTTTLRFAQAQDTLITDGAAATTLTTSGILVSSTVGAQSVTISTDFLRPSPATVASVNPDLNIIQNNTQGALYITGGITNSLSSTGTAATVSVAKTGPGLVVLSGANTFSGNLRVYEGAIQFAAGSSVNNNIEFILGSGSNSGKIILGSESTGVTFNMDYITTQGVGTENRIVGGASTMSQILLAGSTTTPSTFSNGIIGGSGQYENNIEVRLSAIDGSLSLGPNNTYAGATINSRGTIVVEKLANIGEVSSLGTGDFNSSAGTILMANQTTGTAGSYATAILKYIGSADSVTNRPVSVTNSDDVGDIVTVTAVLENAGTGTLKFTAPFTAGGSNAADRTLRLTGTNTGLNEIVSFADASSTILGKLEKEGVGTWALTGSSTYSGGTTVRQGILLANNNPALPGSATGLGSVTVQAGATLGGTGRVAPGDGQSILISGGTLNPGLPGLSVSAGTLTLDTTGAGMLTLQNQAYISMDLISGSGSGDNTANALAADRLKISGQVTLGAGTTLRVSNPNGMTTWALNDQWQLFDWSGLTTPVQGGFATYDLPTLPEGLAWNVDSLLTTGVLSISTLVVVPEPSRLFFLGLGLTSLILRRRR</sequence>
<dbReference type="NCBIfam" id="TIGR02601">
    <property type="entry name" value="autotrns_rpt"/>
    <property type="match status" value="4"/>
</dbReference>
<evidence type="ECO:0000256" key="2">
    <source>
        <dbReference type="SAM" id="SignalP"/>
    </source>
</evidence>
<name>A0A1T4XYL2_9BACT</name>
<keyword evidence="4" id="KW-1185">Reference proteome</keyword>
<reference evidence="4" key="1">
    <citation type="submission" date="2017-02" db="EMBL/GenBank/DDBJ databases">
        <authorList>
            <person name="Varghese N."/>
            <person name="Submissions S."/>
        </authorList>
    </citation>
    <scope>NUCLEOTIDE SEQUENCE [LARGE SCALE GENOMIC DNA]</scope>
    <source>
        <strain evidence="4">ATCC 700200</strain>
    </source>
</reference>
<proteinExistence type="predicted"/>
<keyword evidence="1 2" id="KW-0732">Signal</keyword>
<dbReference type="OrthoDB" id="173915at2"/>
<feature type="signal peptide" evidence="2">
    <location>
        <begin position="1"/>
        <end position="23"/>
    </location>
</feature>
<evidence type="ECO:0000256" key="1">
    <source>
        <dbReference type="ARBA" id="ARBA00022729"/>
    </source>
</evidence>
<feature type="chain" id="PRO_5013341144" evidence="2">
    <location>
        <begin position="24"/>
        <end position="1518"/>
    </location>
</feature>
<accession>A0A1T4XYL2</accession>
<dbReference type="RefSeq" id="WP_078813349.1">
    <property type="nucleotide sequence ID" value="NZ_FUYE01000006.1"/>
</dbReference>
<dbReference type="InterPro" id="IPR013424">
    <property type="entry name" value="Ice-binding_C"/>
</dbReference>
<dbReference type="InterPro" id="IPR013425">
    <property type="entry name" value="Autotrns_rpt"/>
</dbReference>
<dbReference type="STRING" id="48467.SAMN02745166_02133"/>
<dbReference type="Proteomes" id="UP000190774">
    <property type="component" value="Unassembled WGS sequence"/>
</dbReference>
<dbReference type="SUPFAM" id="SSF51126">
    <property type="entry name" value="Pectin lyase-like"/>
    <property type="match status" value="1"/>
</dbReference>
<organism evidence="3 4">
    <name type="scientific">Prosthecobacter debontii</name>
    <dbReference type="NCBI Taxonomy" id="48467"/>
    <lineage>
        <taxon>Bacteria</taxon>
        <taxon>Pseudomonadati</taxon>
        <taxon>Verrucomicrobiota</taxon>
        <taxon>Verrucomicrobiia</taxon>
        <taxon>Verrucomicrobiales</taxon>
        <taxon>Verrucomicrobiaceae</taxon>
        <taxon>Prosthecobacter</taxon>
    </lineage>
</organism>
<gene>
    <name evidence="3" type="ORF">SAMN02745166_02133</name>
</gene>
<protein>
    <submittedName>
        <fullName evidence="3">PEP-CTERM protein-sorting domain-containing protein</fullName>
    </submittedName>
</protein>
<dbReference type="NCBIfam" id="TIGR02595">
    <property type="entry name" value="PEP_CTERM"/>
    <property type="match status" value="1"/>
</dbReference>
<evidence type="ECO:0000313" key="3">
    <source>
        <dbReference type="EMBL" id="SKA94298.1"/>
    </source>
</evidence>